<dbReference type="Pfam" id="PF13460">
    <property type="entry name" value="NAD_binding_10"/>
    <property type="match status" value="1"/>
</dbReference>
<reference evidence="2 3" key="1">
    <citation type="submission" date="2020-08" db="EMBL/GenBank/DDBJ databases">
        <title>Sequencing the genomes of 1000 actinobacteria strains.</title>
        <authorList>
            <person name="Klenk H.-P."/>
        </authorList>
    </citation>
    <scope>NUCLEOTIDE SEQUENCE [LARGE SCALE GENOMIC DNA]</scope>
    <source>
        <strain evidence="2 3">DSM 28796</strain>
    </source>
</reference>
<dbReference type="GO" id="GO:0016646">
    <property type="term" value="F:oxidoreductase activity, acting on the CH-NH group of donors, NAD or NADP as acceptor"/>
    <property type="evidence" value="ECO:0007669"/>
    <property type="project" value="TreeGrafter"/>
</dbReference>
<protein>
    <submittedName>
        <fullName evidence="2">Putative NADH-flavin reductase</fullName>
    </submittedName>
</protein>
<comment type="caution">
    <text evidence="2">The sequence shown here is derived from an EMBL/GenBank/DDBJ whole genome shotgun (WGS) entry which is preliminary data.</text>
</comment>
<dbReference type="InterPro" id="IPR051606">
    <property type="entry name" value="Polyketide_Oxido-like"/>
</dbReference>
<keyword evidence="3" id="KW-1185">Reference proteome</keyword>
<name>A0A841A6C3_9MICO</name>
<dbReference type="Gene3D" id="3.40.50.720">
    <property type="entry name" value="NAD(P)-binding Rossmann-like Domain"/>
    <property type="match status" value="1"/>
</dbReference>
<evidence type="ECO:0000313" key="3">
    <source>
        <dbReference type="Proteomes" id="UP000588158"/>
    </source>
</evidence>
<dbReference type="AlphaFoldDB" id="A0A841A6C3"/>
<organism evidence="2 3">
    <name type="scientific">Brachybacterium aquaticum</name>
    <dbReference type="NCBI Taxonomy" id="1432564"/>
    <lineage>
        <taxon>Bacteria</taxon>
        <taxon>Bacillati</taxon>
        <taxon>Actinomycetota</taxon>
        <taxon>Actinomycetes</taxon>
        <taxon>Micrococcales</taxon>
        <taxon>Dermabacteraceae</taxon>
        <taxon>Brachybacterium</taxon>
    </lineage>
</organism>
<gene>
    <name evidence="2" type="ORF">HNR70_000532</name>
</gene>
<dbReference type="RefSeq" id="WP_184324295.1">
    <property type="nucleotide sequence ID" value="NZ_JACHLZ010000001.1"/>
</dbReference>
<dbReference type="InterPro" id="IPR016040">
    <property type="entry name" value="NAD(P)-bd_dom"/>
</dbReference>
<evidence type="ECO:0000259" key="1">
    <source>
        <dbReference type="Pfam" id="PF13460"/>
    </source>
</evidence>
<evidence type="ECO:0000313" key="2">
    <source>
        <dbReference type="EMBL" id="MBB5830719.1"/>
    </source>
</evidence>
<sequence>MARIVVLGGTGYAGTGIVTEAAQRGHDVLSVSRTAPAELPAGAAHRAGDLRDEALLAEVLEGADVVIAASAPRGELAEPGVLRGIYATVARLAGEKGARFGVVGGAGSTLVAEGGPRVQDTPDFPDAFKPEAKELTAVLEDLRADETGLDWFFVSPAGGFGAYAPGERTGAYRASDDVLLVDADGNSSLSAEDLGVAILDEIQQPAHRRARFHVAY</sequence>
<accession>A0A841A6C3</accession>
<dbReference type="Proteomes" id="UP000588158">
    <property type="component" value="Unassembled WGS sequence"/>
</dbReference>
<feature type="domain" description="NAD(P)-binding" evidence="1">
    <location>
        <begin position="8"/>
        <end position="158"/>
    </location>
</feature>
<dbReference type="PANTHER" id="PTHR43355:SF2">
    <property type="entry name" value="FLAVIN REDUCTASE (NADPH)"/>
    <property type="match status" value="1"/>
</dbReference>
<dbReference type="EMBL" id="JACHLZ010000001">
    <property type="protein sequence ID" value="MBB5830719.1"/>
    <property type="molecule type" value="Genomic_DNA"/>
</dbReference>
<dbReference type="InterPro" id="IPR036291">
    <property type="entry name" value="NAD(P)-bd_dom_sf"/>
</dbReference>
<proteinExistence type="predicted"/>
<dbReference type="PANTHER" id="PTHR43355">
    <property type="entry name" value="FLAVIN REDUCTASE (NADPH)"/>
    <property type="match status" value="1"/>
</dbReference>
<dbReference type="SUPFAM" id="SSF51735">
    <property type="entry name" value="NAD(P)-binding Rossmann-fold domains"/>
    <property type="match status" value="1"/>
</dbReference>